<dbReference type="Proteomes" id="UP001227230">
    <property type="component" value="Chromosome 16"/>
</dbReference>
<name>A0ABY9DF98_VITVI</name>
<accession>A0ABY9DF98</accession>
<organism evidence="1 2">
    <name type="scientific">Vitis vinifera</name>
    <name type="common">Grape</name>
    <dbReference type="NCBI Taxonomy" id="29760"/>
    <lineage>
        <taxon>Eukaryota</taxon>
        <taxon>Viridiplantae</taxon>
        <taxon>Streptophyta</taxon>
        <taxon>Embryophyta</taxon>
        <taxon>Tracheophyta</taxon>
        <taxon>Spermatophyta</taxon>
        <taxon>Magnoliopsida</taxon>
        <taxon>eudicotyledons</taxon>
        <taxon>Gunneridae</taxon>
        <taxon>Pentapetalae</taxon>
        <taxon>rosids</taxon>
        <taxon>Vitales</taxon>
        <taxon>Vitaceae</taxon>
        <taxon>Viteae</taxon>
        <taxon>Vitis</taxon>
    </lineage>
</organism>
<sequence length="148" mass="16228">MASLASMLAKASRDLSFLSLPSAAGSVSLLRAKTPQVVITIREVKLINWAQWELPGQWNIDEIVWIVLVDEAADNTDPNLGCDGNSMKAETLEGSEIHICTDDLSKSNLLTVTTDVGMQNSTLEVHVLEHKESREFSALVIELAQFPH</sequence>
<keyword evidence="2" id="KW-1185">Reference proteome</keyword>
<evidence type="ECO:0000313" key="1">
    <source>
        <dbReference type="EMBL" id="WKA06439.1"/>
    </source>
</evidence>
<protein>
    <submittedName>
        <fullName evidence="1">Uncharacterized protein</fullName>
    </submittedName>
</protein>
<reference evidence="1 2" key="1">
    <citation type="journal article" date="2023" name="Hortic Res">
        <title>The complete reference genome for grapevine (Vitis vinifera L.) genetics and breeding.</title>
        <authorList>
            <person name="Shi X."/>
            <person name="Cao S."/>
            <person name="Wang X."/>
            <person name="Huang S."/>
            <person name="Wang Y."/>
            <person name="Liu Z."/>
            <person name="Liu W."/>
            <person name="Leng X."/>
            <person name="Peng Y."/>
            <person name="Wang N."/>
            <person name="Wang Y."/>
            <person name="Ma Z."/>
            <person name="Xu X."/>
            <person name="Zhang F."/>
            <person name="Xue H."/>
            <person name="Zhong H."/>
            <person name="Wang Y."/>
            <person name="Zhang K."/>
            <person name="Velt A."/>
            <person name="Avia K."/>
            <person name="Holtgrawe D."/>
            <person name="Grimplet J."/>
            <person name="Matus J.T."/>
            <person name="Ware D."/>
            <person name="Wu X."/>
            <person name="Wang H."/>
            <person name="Liu C."/>
            <person name="Fang Y."/>
            <person name="Rustenholz C."/>
            <person name="Cheng Z."/>
            <person name="Xiao H."/>
            <person name="Zhou Y."/>
        </authorList>
    </citation>
    <scope>NUCLEOTIDE SEQUENCE [LARGE SCALE GENOMIC DNA]</scope>
    <source>
        <strain evidence="2">cv. Pinot noir / PN40024</strain>
        <tissue evidence="1">Leaf</tissue>
    </source>
</reference>
<proteinExistence type="predicted"/>
<evidence type="ECO:0000313" key="2">
    <source>
        <dbReference type="Proteomes" id="UP001227230"/>
    </source>
</evidence>
<dbReference type="EMBL" id="CP126663">
    <property type="protein sequence ID" value="WKA06439.1"/>
    <property type="molecule type" value="Genomic_DNA"/>
</dbReference>
<gene>
    <name evidence="1" type="ORF">VitviT2T_024336</name>
</gene>